<dbReference type="InterPro" id="IPR015424">
    <property type="entry name" value="PyrdxlP-dep_Trfase"/>
</dbReference>
<evidence type="ECO:0000256" key="3">
    <source>
        <dbReference type="ARBA" id="ARBA00022898"/>
    </source>
</evidence>
<comment type="caution">
    <text evidence="7">The sequence shown here is derived from an EMBL/GenBank/DDBJ whole genome shotgun (WGS) entry which is preliminary data.</text>
</comment>
<dbReference type="Proteomes" id="UP000234951">
    <property type="component" value="Unassembled WGS sequence"/>
</dbReference>
<dbReference type="PANTHER" id="PTHR43525:SF1">
    <property type="entry name" value="PROTEIN MALY"/>
    <property type="match status" value="1"/>
</dbReference>
<dbReference type="GO" id="GO:0030170">
    <property type="term" value="F:pyridoxal phosphate binding"/>
    <property type="evidence" value="ECO:0007669"/>
    <property type="project" value="InterPro"/>
</dbReference>
<evidence type="ECO:0000256" key="1">
    <source>
        <dbReference type="ARBA" id="ARBA00001933"/>
    </source>
</evidence>
<evidence type="ECO:0000313" key="8">
    <source>
        <dbReference type="EMBL" id="PLR97175.1"/>
    </source>
</evidence>
<dbReference type="CDD" id="cd00609">
    <property type="entry name" value="AAT_like"/>
    <property type="match status" value="1"/>
</dbReference>
<dbReference type="SUPFAM" id="SSF53383">
    <property type="entry name" value="PLP-dependent transferases"/>
    <property type="match status" value="1"/>
</dbReference>
<comment type="cofactor">
    <cofactor evidence="1">
        <name>pyridoxal 5'-phosphate</name>
        <dbReference type="ChEBI" id="CHEBI:597326"/>
    </cofactor>
</comment>
<dbReference type="NCBIfam" id="TIGR04350">
    <property type="entry name" value="C_S_lyase_PatB"/>
    <property type="match status" value="1"/>
</dbReference>
<accession>A0A2N5GLT2</accession>
<dbReference type="Proteomes" id="UP000235114">
    <property type="component" value="Unassembled WGS sequence"/>
</dbReference>
<reference evidence="7 9" key="1">
    <citation type="submission" date="2017-11" db="EMBL/GenBank/DDBJ databases">
        <title>Comparitive Functional Genomics of Dry Heat Resistant strains isolated from the Viking Spacecraft.</title>
        <authorList>
            <person name="Seuylemezian A."/>
            <person name="Cooper K."/>
            <person name="Vaishampayan P."/>
        </authorList>
    </citation>
    <scope>NUCLEOTIDE SEQUENCE [LARGE SCALE GENOMIC DNA]</scope>
    <source>
        <strain evidence="7 9">M4.6</strain>
    </source>
</reference>
<dbReference type="InterPro" id="IPR015422">
    <property type="entry name" value="PyrdxlP-dep_Trfase_small"/>
</dbReference>
<sequence>MAGYDFHEKIDRVNTASVKWGMTKEVFGSDDLLPMWVADMDFRPPEEVQKALAKRIEHGIYGYTYVPPSVSKAIQSWLYKRHDWQINRSWLLYASGVVPAISTAIQAFTVPGDKVMLQSPVYYPFFEMVEKNDRIVVNSPLQLTGSQYEINFTDFEECLKQGVKLFLLCSPHNPGGRVWNEEELTEIGRLCVKYDCLILSDEIHSDLVFSPYRHIPIASFEPFSSHVITCIAPSKTFNLAGLQAAALIIKNEKLREQFREAQQRQGFFSLNTFGTLAMEAAFRYGEPWLDSLLDYLQGNVGIAKKYFQEHLPRFRLIEPESTYLLWIDCRPLGLTDEQLQDRLLEKGKLALEPGSKFRQGGEGFVRMNIGCQREVLIEGLERFTKAFA</sequence>
<dbReference type="GO" id="GO:0047804">
    <property type="term" value="F:cysteine-S-conjugate beta-lyase activity"/>
    <property type="evidence" value="ECO:0007669"/>
    <property type="project" value="UniProtKB-EC"/>
</dbReference>
<proteinExistence type="inferred from homology"/>
<dbReference type="RefSeq" id="WP_101577236.1">
    <property type="nucleotide sequence ID" value="NZ_PGVA01000024.1"/>
</dbReference>
<dbReference type="Gene3D" id="3.40.640.10">
    <property type="entry name" value="Type I PLP-dependent aspartate aminotransferase-like (Major domain)"/>
    <property type="match status" value="1"/>
</dbReference>
<dbReference type="Gene3D" id="3.90.1150.10">
    <property type="entry name" value="Aspartate Aminotransferase, domain 1"/>
    <property type="match status" value="1"/>
</dbReference>
<evidence type="ECO:0000313" key="9">
    <source>
        <dbReference type="Proteomes" id="UP000234951"/>
    </source>
</evidence>
<gene>
    <name evidence="7" type="ORF">CU635_10055</name>
    <name evidence="8" type="ORF">CVD25_11140</name>
</gene>
<evidence type="ECO:0000259" key="6">
    <source>
        <dbReference type="Pfam" id="PF00155"/>
    </source>
</evidence>
<evidence type="ECO:0000256" key="5">
    <source>
        <dbReference type="ARBA" id="ARBA00037974"/>
    </source>
</evidence>
<feature type="domain" description="Aminotransferase class I/classII large" evidence="6">
    <location>
        <begin position="39"/>
        <end position="382"/>
    </location>
</feature>
<dbReference type="InterPro" id="IPR051798">
    <property type="entry name" value="Class-II_PLP-Dep_Aminotrans"/>
</dbReference>
<dbReference type="EC" id="4.4.1.13" evidence="2"/>
<keyword evidence="3" id="KW-0663">Pyridoxal phosphate</keyword>
<dbReference type="Pfam" id="PF00155">
    <property type="entry name" value="Aminotran_1_2"/>
    <property type="match status" value="1"/>
</dbReference>
<dbReference type="EMBL" id="PGVA01000024">
    <property type="protein sequence ID" value="PLR82820.1"/>
    <property type="molecule type" value="Genomic_DNA"/>
</dbReference>
<dbReference type="InterPro" id="IPR004839">
    <property type="entry name" value="Aminotransferase_I/II_large"/>
</dbReference>
<keyword evidence="10" id="KW-1185">Reference proteome</keyword>
<dbReference type="PANTHER" id="PTHR43525">
    <property type="entry name" value="PROTEIN MALY"/>
    <property type="match status" value="1"/>
</dbReference>
<comment type="similarity">
    <text evidence="5">Belongs to the class-II pyridoxal-phosphate-dependent aminotransferase family. MalY/PatB cystathionine beta-lyase subfamily.</text>
</comment>
<dbReference type="OrthoDB" id="9802872at2"/>
<name>A0A2N5GLT2_9BACI</name>
<keyword evidence="4 7" id="KW-0456">Lyase</keyword>
<evidence type="ECO:0000256" key="4">
    <source>
        <dbReference type="ARBA" id="ARBA00023239"/>
    </source>
</evidence>
<organism evidence="7 9">
    <name type="scientific">Bacillus canaveralius</name>
    <dbReference type="NCBI Taxonomy" id="1403243"/>
    <lineage>
        <taxon>Bacteria</taxon>
        <taxon>Bacillati</taxon>
        <taxon>Bacillota</taxon>
        <taxon>Bacilli</taxon>
        <taxon>Bacillales</taxon>
        <taxon>Bacillaceae</taxon>
        <taxon>Bacillus</taxon>
    </lineage>
</organism>
<evidence type="ECO:0000313" key="10">
    <source>
        <dbReference type="Proteomes" id="UP000235114"/>
    </source>
</evidence>
<evidence type="ECO:0000256" key="2">
    <source>
        <dbReference type="ARBA" id="ARBA00012224"/>
    </source>
</evidence>
<dbReference type="InterPro" id="IPR027619">
    <property type="entry name" value="C-S_lyase_PatB-like"/>
</dbReference>
<evidence type="ECO:0000313" key="7">
    <source>
        <dbReference type="EMBL" id="PLR82820.1"/>
    </source>
</evidence>
<protein>
    <recommendedName>
        <fullName evidence="2">cysteine-S-conjugate beta-lyase</fullName>
        <ecNumber evidence="2">4.4.1.13</ecNumber>
    </recommendedName>
</protein>
<dbReference type="AlphaFoldDB" id="A0A2N5GLT2"/>
<dbReference type="EMBL" id="PGVD01000028">
    <property type="protein sequence ID" value="PLR97175.1"/>
    <property type="molecule type" value="Genomic_DNA"/>
</dbReference>
<reference evidence="8 10" key="2">
    <citation type="submission" date="2017-12" db="EMBL/GenBank/DDBJ databases">
        <title>Comparative Functional Genomics of Dry Heat Resistant strains isolated from the Viking Spacecraft.</title>
        <authorList>
            <person name="Seuylemezian A."/>
            <person name="Cooper K."/>
            <person name="Vaishampayan P."/>
        </authorList>
    </citation>
    <scope>NUCLEOTIDE SEQUENCE [LARGE SCALE GENOMIC DNA]</scope>
    <source>
        <strain evidence="8 10">ATCC 29669</strain>
    </source>
</reference>
<dbReference type="InterPro" id="IPR015421">
    <property type="entry name" value="PyrdxlP-dep_Trfase_major"/>
</dbReference>